<proteinExistence type="predicted"/>
<evidence type="ECO:0000313" key="2">
    <source>
        <dbReference type="EMBL" id="KAA8496777.1"/>
    </source>
</evidence>
<accession>A0A5J4Z293</accession>
<sequence>MSDIQGTHEGKEVCDVQERIKVVSKTLLECEGKLKNGVSGVEYAERAVRGMLVNKDSAFTQPVERSALLDALVDFLPKLQKANEEVKLARENFPWMDTSTPPAIVADNSKKRARAESELCESVVVPIPLRPGGGPTEFDALVEAQKLTYGQVKEADPCFVQDSETGAPYQPVSAHEGAGANVYTIPDDPAIIGAFRGAPPGLHIGTGNMMVNHGRSTLAGSGIFPGDPALMDPAILAVGARPSVEVDVYIPQAVASEYERAHRHHAHHELHGQPHYPYHHSGAGHHAAYIAPEPHYLDAQSEGKAGDGLLPDDVSKEQKGKKARSFGPSDGGRPGLN</sequence>
<organism evidence="2 3">
    <name type="scientific">Porphyridium purpureum</name>
    <name type="common">Red alga</name>
    <name type="synonym">Porphyridium cruentum</name>
    <dbReference type="NCBI Taxonomy" id="35688"/>
    <lineage>
        <taxon>Eukaryota</taxon>
        <taxon>Rhodophyta</taxon>
        <taxon>Bangiophyceae</taxon>
        <taxon>Porphyridiales</taxon>
        <taxon>Porphyridiaceae</taxon>
        <taxon>Porphyridium</taxon>
    </lineage>
</organism>
<evidence type="ECO:0000256" key="1">
    <source>
        <dbReference type="SAM" id="MobiDB-lite"/>
    </source>
</evidence>
<reference evidence="3" key="1">
    <citation type="journal article" date="2019" name="Nat. Commun.">
        <title>Expansion of phycobilisome linker gene families in mesophilic red algae.</title>
        <authorList>
            <person name="Lee J."/>
            <person name="Kim D."/>
            <person name="Bhattacharya D."/>
            <person name="Yoon H.S."/>
        </authorList>
    </citation>
    <scope>NUCLEOTIDE SEQUENCE [LARGE SCALE GENOMIC DNA]</scope>
    <source>
        <strain evidence="3">CCMP 1328</strain>
    </source>
</reference>
<evidence type="ECO:0000313" key="3">
    <source>
        <dbReference type="Proteomes" id="UP000324585"/>
    </source>
</evidence>
<dbReference type="AlphaFoldDB" id="A0A5J4Z293"/>
<gene>
    <name evidence="2" type="ORF">FVE85_0506</name>
</gene>
<dbReference type="EMBL" id="VRMN01000002">
    <property type="protein sequence ID" value="KAA8496777.1"/>
    <property type="molecule type" value="Genomic_DNA"/>
</dbReference>
<protein>
    <submittedName>
        <fullName evidence="2">Uncharacterized protein</fullName>
    </submittedName>
</protein>
<keyword evidence="3" id="KW-1185">Reference proteome</keyword>
<comment type="caution">
    <text evidence="2">The sequence shown here is derived from an EMBL/GenBank/DDBJ whole genome shotgun (WGS) entry which is preliminary data.</text>
</comment>
<dbReference type="Proteomes" id="UP000324585">
    <property type="component" value="Unassembled WGS sequence"/>
</dbReference>
<name>A0A5J4Z293_PORPP</name>
<feature type="region of interest" description="Disordered" evidence="1">
    <location>
        <begin position="298"/>
        <end position="337"/>
    </location>
</feature>